<dbReference type="EMBL" id="OX395134">
    <property type="protein sequence ID" value="CAI5784966.1"/>
    <property type="molecule type" value="Genomic_DNA"/>
</dbReference>
<accession>A0AA35KWI7</accession>
<dbReference type="GO" id="GO:0044295">
    <property type="term" value="C:axonal growth cone"/>
    <property type="evidence" value="ECO:0007669"/>
    <property type="project" value="TreeGrafter"/>
</dbReference>
<feature type="region of interest" description="Disordered" evidence="2">
    <location>
        <begin position="1"/>
        <end position="38"/>
    </location>
</feature>
<feature type="region of interest" description="Disordered" evidence="2">
    <location>
        <begin position="441"/>
        <end position="468"/>
    </location>
</feature>
<reference evidence="3" key="1">
    <citation type="submission" date="2022-12" db="EMBL/GenBank/DDBJ databases">
        <authorList>
            <person name="Alioto T."/>
            <person name="Alioto T."/>
            <person name="Gomez Garrido J."/>
        </authorList>
    </citation>
    <scope>NUCLEOTIDE SEQUENCE</scope>
</reference>
<dbReference type="Proteomes" id="UP001178461">
    <property type="component" value="Chromosome 9"/>
</dbReference>
<dbReference type="GO" id="GO:0048812">
    <property type="term" value="P:neuron projection morphogenesis"/>
    <property type="evidence" value="ECO:0007669"/>
    <property type="project" value="TreeGrafter"/>
</dbReference>
<name>A0AA35KWI7_9SAUR</name>
<feature type="compositionally biased region" description="Acidic residues" evidence="2">
    <location>
        <begin position="17"/>
        <end position="31"/>
    </location>
</feature>
<keyword evidence="4" id="KW-1185">Reference proteome</keyword>
<keyword evidence="1" id="KW-0175">Coiled coil</keyword>
<dbReference type="PANTHER" id="PTHR46606">
    <property type="entry name" value="SHOOTIN-1"/>
    <property type="match status" value="1"/>
</dbReference>
<feature type="compositionally biased region" description="Pro residues" evidence="2">
    <location>
        <begin position="348"/>
        <end position="360"/>
    </location>
</feature>
<evidence type="ECO:0000313" key="4">
    <source>
        <dbReference type="Proteomes" id="UP001178461"/>
    </source>
</evidence>
<dbReference type="GO" id="GO:0005737">
    <property type="term" value="C:cytoplasm"/>
    <property type="evidence" value="ECO:0007669"/>
    <property type="project" value="TreeGrafter"/>
</dbReference>
<evidence type="ECO:0000256" key="2">
    <source>
        <dbReference type="SAM" id="MobiDB-lite"/>
    </source>
</evidence>
<dbReference type="PANTHER" id="PTHR46606:SF1">
    <property type="entry name" value="SHOOTIN-1"/>
    <property type="match status" value="1"/>
</dbReference>
<evidence type="ECO:0000313" key="3">
    <source>
        <dbReference type="EMBL" id="CAI5784966.1"/>
    </source>
</evidence>
<dbReference type="InterPro" id="IPR024849">
    <property type="entry name" value="Shootin-1"/>
</dbReference>
<gene>
    <name evidence="3" type="ORF">PODLI_1B030015</name>
</gene>
<dbReference type="GO" id="GO:2001224">
    <property type="term" value="P:positive regulation of neuron migration"/>
    <property type="evidence" value="ECO:0007669"/>
    <property type="project" value="TreeGrafter"/>
</dbReference>
<feature type="region of interest" description="Disordered" evidence="2">
    <location>
        <begin position="510"/>
        <end position="558"/>
    </location>
</feature>
<evidence type="ECO:0000256" key="1">
    <source>
        <dbReference type="SAM" id="Coils"/>
    </source>
</evidence>
<proteinExistence type="predicted"/>
<feature type="compositionally biased region" description="Basic residues" evidence="2">
    <location>
        <begin position="449"/>
        <end position="459"/>
    </location>
</feature>
<sequence>MEPSVEDLSQLAAILESDSDSDSEKDEDTEEAAACQERDEAKKKLAEFEYASQALLAELSTLEAEYEIEKSCREQAEAYAAQVSRENKKLKRISAALLPMLTHLPGDLIDPGNEEEIPAEQVLDPVGQYLEQIKDLQAKVSLLLDEKKELAVQVTELQGRVQQLQEQVEEEQFEKKSLQALVAERQRALKRVKRVSRLLTEEYGKVSQQLDLEEELRQQAETFAHQMLVKQKEANRQSMILMQNIGPETQLLQAMEEVAKMTRELEEAQQEHQAKVKDLEAQLLGRPQAEELHRLLAALAAAEEEKVHLGERLHQAEERNAALEERVKSLEEEAKATGTPSPKTCPEAPLPPPPPPPPPLPPACHVPVDPLMALRQRKGKQQAKRANSCTDDVKSKAVEEMMARIKSGVVLRPARKDAGDFSKAAAVSKRRSTTMELQGLLAQSGTRSLGRRSSRRQGSQRKLTDNQLESILQRRRRMVDCPAQGQVPQLQPVVSTKYITSVGVREARAGVLSATDPHPSTKSSGDLGKTPTGDPGNLEATIPPCSEEESALAQSQLRVAPLQMSRRIALASGSRDPP</sequence>
<protein>
    <submittedName>
        <fullName evidence="3">Shootin-1</fullName>
    </submittedName>
</protein>
<feature type="region of interest" description="Disordered" evidence="2">
    <location>
        <begin position="329"/>
        <end position="360"/>
    </location>
</feature>
<feature type="coiled-coil region" evidence="1">
    <location>
        <begin position="126"/>
        <end position="181"/>
    </location>
</feature>
<dbReference type="AlphaFoldDB" id="A0AA35KWI7"/>
<feature type="coiled-coil region" evidence="1">
    <location>
        <begin position="38"/>
        <end position="93"/>
    </location>
</feature>
<dbReference type="GO" id="GO:0031252">
    <property type="term" value="C:cell leading edge"/>
    <property type="evidence" value="ECO:0007669"/>
    <property type="project" value="TreeGrafter"/>
</dbReference>
<organism evidence="3 4">
    <name type="scientific">Podarcis lilfordi</name>
    <name type="common">Lilford's wall lizard</name>
    <dbReference type="NCBI Taxonomy" id="74358"/>
    <lineage>
        <taxon>Eukaryota</taxon>
        <taxon>Metazoa</taxon>
        <taxon>Chordata</taxon>
        <taxon>Craniata</taxon>
        <taxon>Vertebrata</taxon>
        <taxon>Euteleostomi</taxon>
        <taxon>Lepidosauria</taxon>
        <taxon>Squamata</taxon>
        <taxon>Bifurcata</taxon>
        <taxon>Unidentata</taxon>
        <taxon>Episquamata</taxon>
        <taxon>Laterata</taxon>
        <taxon>Lacertibaenia</taxon>
        <taxon>Lacertidae</taxon>
        <taxon>Podarcis</taxon>
    </lineage>
</organism>